<evidence type="ECO:0000313" key="3">
    <source>
        <dbReference type="EMBL" id="SQB46686.1"/>
    </source>
</evidence>
<evidence type="ECO:0000313" key="2">
    <source>
        <dbReference type="EMBL" id="SDI20480.1"/>
    </source>
</evidence>
<name>A0A2X2X112_CHRJE</name>
<evidence type="ECO:0000256" key="1">
    <source>
        <dbReference type="SAM" id="SignalP"/>
    </source>
</evidence>
<feature type="chain" id="PRO_5016764936" description="Lipoprotein" evidence="1">
    <location>
        <begin position="20"/>
        <end position="188"/>
    </location>
</feature>
<dbReference type="AlphaFoldDB" id="A0A2X2X112"/>
<dbReference type="Proteomes" id="UP000251670">
    <property type="component" value="Unassembled WGS sequence"/>
</dbReference>
<reference evidence="2 4" key="1">
    <citation type="submission" date="2016-10" db="EMBL/GenBank/DDBJ databases">
        <authorList>
            <person name="Varghese N."/>
            <person name="Submissions S."/>
        </authorList>
    </citation>
    <scope>NUCLEOTIDE SEQUENCE [LARGE SCALE GENOMIC DNA]</scope>
    <source>
        <strain evidence="2 4">DSM 19299</strain>
    </source>
</reference>
<dbReference type="Proteomes" id="UP000199426">
    <property type="component" value="Unassembled WGS sequence"/>
</dbReference>
<dbReference type="PROSITE" id="PS51257">
    <property type="entry name" value="PROKAR_LIPOPROTEIN"/>
    <property type="match status" value="1"/>
</dbReference>
<dbReference type="RefSeq" id="WP_139166063.1">
    <property type="nucleotide sequence ID" value="NZ_FNEG01000001.1"/>
</dbReference>
<proteinExistence type="predicted"/>
<dbReference type="EMBL" id="UAWB01000013">
    <property type="protein sequence ID" value="SQB46686.1"/>
    <property type="molecule type" value="Genomic_DNA"/>
</dbReference>
<dbReference type="OrthoDB" id="1250100at2"/>
<accession>A0A2X2X112</accession>
<reference evidence="3 5" key="2">
    <citation type="submission" date="2018-06" db="EMBL/GenBank/DDBJ databases">
        <authorList>
            <consortium name="Pathogen Informatics"/>
            <person name="Doyle S."/>
        </authorList>
    </citation>
    <scope>NUCLEOTIDE SEQUENCE [LARGE SCALE GENOMIC DNA]</scope>
    <source>
        <strain evidence="3 5">NCTC13492</strain>
    </source>
</reference>
<evidence type="ECO:0000313" key="5">
    <source>
        <dbReference type="Proteomes" id="UP000251670"/>
    </source>
</evidence>
<gene>
    <name evidence="3" type="ORF">NCTC13492_03762</name>
    <name evidence="2" type="ORF">SAMN05421542_0417</name>
</gene>
<dbReference type="EMBL" id="FNEG01000001">
    <property type="protein sequence ID" value="SDI20480.1"/>
    <property type="molecule type" value="Genomic_DNA"/>
</dbReference>
<sequence>MKKLVLLSSFLFMITSCHNEGTEDVSSLEKNSNITASKTAQKKTSNNTIVTLSMDPVTPLCYNSILDNRNVQLHISQPAPYDIQFKLTLKQKALGGYLSVPNPWVMVIIPKGETWATLDTACQLESFISCGKYTEIKTANFRLTVTSAKYFSAPGETFNYEFNNGVNTYDFAHQVSCLGGGWNPDEPK</sequence>
<protein>
    <recommendedName>
        <fullName evidence="6">Lipoprotein</fullName>
    </recommendedName>
</protein>
<feature type="signal peptide" evidence="1">
    <location>
        <begin position="1"/>
        <end position="19"/>
    </location>
</feature>
<keyword evidence="4" id="KW-1185">Reference proteome</keyword>
<evidence type="ECO:0000313" key="4">
    <source>
        <dbReference type="Proteomes" id="UP000199426"/>
    </source>
</evidence>
<organism evidence="3 5">
    <name type="scientific">Chryseobacterium jejuense</name>
    <dbReference type="NCBI Taxonomy" id="445960"/>
    <lineage>
        <taxon>Bacteria</taxon>
        <taxon>Pseudomonadati</taxon>
        <taxon>Bacteroidota</taxon>
        <taxon>Flavobacteriia</taxon>
        <taxon>Flavobacteriales</taxon>
        <taxon>Weeksellaceae</taxon>
        <taxon>Chryseobacterium group</taxon>
        <taxon>Chryseobacterium</taxon>
    </lineage>
</organism>
<evidence type="ECO:0008006" key="6">
    <source>
        <dbReference type="Google" id="ProtNLM"/>
    </source>
</evidence>
<keyword evidence="1" id="KW-0732">Signal</keyword>